<gene>
    <name evidence="1" type="ORF">SB4_16505</name>
</gene>
<evidence type="ECO:0000313" key="1">
    <source>
        <dbReference type="EMBL" id="KTT95968.1"/>
    </source>
</evidence>
<comment type="caution">
    <text evidence="1">The sequence shown here is derived from an EMBL/GenBank/DDBJ whole genome shotgun (WGS) entry which is preliminary data.</text>
</comment>
<proteinExistence type="predicted"/>
<dbReference type="RefSeq" id="WP_206598024.1">
    <property type="nucleotide sequence ID" value="NZ_LDTE01000122.1"/>
</dbReference>
<reference evidence="1 2" key="1">
    <citation type="journal article" date="2016" name="Front. Microbiol.">
        <title>Genomic Resource of Rice Seed Associated Bacteria.</title>
        <authorList>
            <person name="Midha S."/>
            <person name="Bansal K."/>
            <person name="Sharma S."/>
            <person name="Kumar N."/>
            <person name="Patil P.P."/>
            <person name="Chaudhry V."/>
            <person name="Patil P.B."/>
        </authorList>
    </citation>
    <scope>NUCLEOTIDE SEQUENCE [LARGE SCALE GENOMIC DNA]</scope>
    <source>
        <strain evidence="1 2">SB4</strain>
    </source>
</reference>
<accession>A0A147ILC9</accession>
<organism evidence="1 2">
    <name type="scientific">Sphingomonas sanguinis</name>
    <dbReference type="NCBI Taxonomy" id="33051"/>
    <lineage>
        <taxon>Bacteria</taxon>
        <taxon>Pseudomonadati</taxon>
        <taxon>Pseudomonadota</taxon>
        <taxon>Alphaproteobacteria</taxon>
        <taxon>Sphingomonadales</taxon>
        <taxon>Sphingomonadaceae</taxon>
        <taxon>Sphingomonas</taxon>
    </lineage>
</organism>
<feature type="non-terminal residue" evidence="1">
    <location>
        <position position="1"/>
    </location>
</feature>
<dbReference type="AlphaFoldDB" id="A0A147ILC9"/>
<dbReference type="EMBL" id="LDTE01000122">
    <property type="protein sequence ID" value="KTT95968.1"/>
    <property type="molecule type" value="Genomic_DNA"/>
</dbReference>
<evidence type="ECO:0000313" key="2">
    <source>
        <dbReference type="Proteomes" id="UP000074072"/>
    </source>
</evidence>
<protein>
    <submittedName>
        <fullName evidence="1">Uncharacterized protein</fullName>
    </submittedName>
</protein>
<dbReference type="PATRIC" id="fig|33051.4.peg.775"/>
<sequence length="110" mass="12699">VSALEEQTRILQLFRRVNSKVVNIDFKKNNILVFPFVKENAENSSDLQVMPYDSVGQAIDKYNQVELENEGAADVVLVRADTFENMRITFRNYFADTTEFVNYLDNAILN</sequence>
<name>A0A147ILC9_9SPHN</name>
<dbReference type="Proteomes" id="UP000074072">
    <property type="component" value="Unassembled WGS sequence"/>
</dbReference>